<dbReference type="EMBL" id="CP065668">
    <property type="protein sequence ID" value="QPS06341.1"/>
    <property type="molecule type" value="Genomic_DNA"/>
</dbReference>
<protein>
    <submittedName>
        <fullName evidence="1">Uncharacterized protein</fullName>
    </submittedName>
</protein>
<sequence>MLQTAASCHSHSHLRLCVRLTARDAGGTRVPAGKAWPATATRLRERDAARLNIGPRQAARS</sequence>
<proteinExistence type="predicted"/>
<accession>A0A7T2VWY2</accession>
<gene>
    <name evidence="1" type="ORF">I6G66_18715</name>
</gene>
<evidence type="ECO:0000313" key="1">
    <source>
        <dbReference type="EMBL" id="QPS06341.1"/>
    </source>
</evidence>
<dbReference type="AlphaFoldDB" id="A0A7T2VWY2"/>
<dbReference type="RefSeq" id="WP_197953988.1">
    <property type="nucleotide sequence ID" value="NZ_CBDHEQ010000001.1"/>
</dbReference>
<evidence type="ECO:0000313" key="2">
    <source>
        <dbReference type="Proteomes" id="UP000594778"/>
    </source>
</evidence>
<name>A0A7T2VWY2_DELAC</name>
<organism evidence="1 2">
    <name type="scientific">Delftia acidovorans</name>
    <name type="common">Pseudomonas acidovorans</name>
    <name type="synonym">Comamonas acidovorans</name>
    <dbReference type="NCBI Taxonomy" id="80866"/>
    <lineage>
        <taxon>Bacteria</taxon>
        <taxon>Pseudomonadati</taxon>
        <taxon>Pseudomonadota</taxon>
        <taxon>Betaproteobacteria</taxon>
        <taxon>Burkholderiales</taxon>
        <taxon>Comamonadaceae</taxon>
        <taxon>Delftia</taxon>
    </lineage>
</organism>
<reference evidence="1 2" key="1">
    <citation type="submission" date="2020-12" db="EMBL/GenBank/DDBJ databases">
        <title>FDA dAtabase for Regulatory Grade micrObial Sequences (FDA-ARGOS): Supporting development and validation of Infectious Disease Dx tests.</title>
        <authorList>
            <person name="Sproer C."/>
            <person name="Gronow S."/>
            <person name="Severitt S."/>
            <person name="Schroder I."/>
            <person name="Tallon L."/>
            <person name="Sadzewicz L."/>
            <person name="Zhao X."/>
            <person name="Boylan J."/>
            <person name="Ott S."/>
            <person name="Bowen H."/>
            <person name="Vavikolanu K."/>
            <person name="Mehta A."/>
            <person name="Aluvathingal J."/>
            <person name="Nadendla S."/>
            <person name="Lowell S."/>
            <person name="Myers T."/>
            <person name="Yan Y."/>
            <person name="Sichtig H."/>
        </authorList>
    </citation>
    <scope>NUCLEOTIDE SEQUENCE [LARGE SCALE GENOMIC DNA]</scope>
    <source>
        <strain evidence="1 2">FDAARGOS_909</strain>
    </source>
</reference>
<dbReference type="Proteomes" id="UP000594778">
    <property type="component" value="Chromosome"/>
</dbReference>